<evidence type="ECO:0000256" key="9">
    <source>
        <dbReference type="ARBA" id="ARBA00037922"/>
    </source>
</evidence>
<dbReference type="PANTHER" id="PTHR20836:SF0">
    <property type="entry name" value="4-HYDROXY-TETRAHYDRODIPICOLINATE REDUCTASE 1, CHLOROPLASTIC-RELATED"/>
    <property type="match status" value="1"/>
</dbReference>
<evidence type="ECO:0000256" key="5">
    <source>
        <dbReference type="ARBA" id="ARBA00022915"/>
    </source>
</evidence>
<feature type="domain" description="Dihydrodipicolinate reductase C-terminal" evidence="14">
    <location>
        <begin position="126"/>
        <end position="262"/>
    </location>
</feature>
<keyword evidence="2" id="KW-0963">Cytoplasm</keyword>
<proteinExistence type="inferred from homology"/>
<reference evidence="16" key="3">
    <citation type="submission" date="2016-03" db="UniProtKB">
        <authorList>
            <consortium name="EnsemblProtists"/>
        </authorList>
    </citation>
    <scope>IDENTIFICATION</scope>
</reference>
<organism evidence="15">
    <name type="scientific">Guillardia theta (strain CCMP2712)</name>
    <name type="common">Cryptophyte</name>
    <dbReference type="NCBI Taxonomy" id="905079"/>
    <lineage>
        <taxon>Eukaryota</taxon>
        <taxon>Cryptophyceae</taxon>
        <taxon>Pyrenomonadales</taxon>
        <taxon>Geminigeraceae</taxon>
        <taxon>Guillardia</taxon>
    </lineage>
</organism>
<evidence type="ECO:0000256" key="1">
    <source>
        <dbReference type="ARBA" id="ARBA00006642"/>
    </source>
</evidence>
<dbReference type="Pfam" id="PF01113">
    <property type="entry name" value="DapB_N"/>
    <property type="match status" value="1"/>
</dbReference>
<evidence type="ECO:0000256" key="11">
    <source>
        <dbReference type="ARBA" id="ARBA00049080"/>
    </source>
</evidence>
<evidence type="ECO:0000256" key="4">
    <source>
        <dbReference type="ARBA" id="ARBA00022857"/>
    </source>
</evidence>
<dbReference type="FunFam" id="3.30.360.10:FF:000004">
    <property type="entry name" value="4-hydroxy-tetrahydrodipicolinate reductase"/>
    <property type="match status" value="1"/>
</dbReference>
<dbReference type="PANTHER" id="PTHR20836">
    <property type="entry name" value="DIHYDRODIPICOLINATE REDUCTASE"/>
    <property type="match status" value="1"/>
</dbReference>
<dbReference type="KEGG" id="gtt:GUITHDRAFT_165430"/>
<evidence type="ECO:0000313" key="17">
    <source>
        <dbReference type="Proteomes" id="UP000011087"/>
    </source>
</evidence>
<evidence type="ECO:0000259" key="14">
    <source>
        <dbReference type="Pfam" id="PF05173"/>
    </source>
</evidence>
<dbReference type="RefSeq" id="XP_005824545.1">
    <property type="nucleotide sequence ID" value="XM_005824488.1"/>
</dbReference>
<keyword evidence="8" id="KW-0457">Lysine biosynthesis</keyword>
<dbReference type="eggNOG" id="ENOG502S0IY">
    <property type="taxonomic scope" value="Eukaryota"/>
</dbReference>
<dbReference type="AlphaFoldDB" id="L1IP18"/>
<evidence type="ECO:0000256" key="6">
    <source>
        <dbReference type="ARBA" id="ARBA00023002"/>
    </source>
</evidence>
<dbReference type="EC" id="1.17.1.8" evidence="10"/>
<dbReference type="HAMAP" id="MF_00102">
    <property type="entry name" value="DapB"/>
    <property type="match status" value="1"/>
</dbReference>
<dbReference type="InterPro" id="IPR022663">
    <property type="entry name" value="DapB_C"/>
</dbReference>
<accession>L1IP18</accession>
<dbReference type="PIRSF" id="PIRSF000161">
    <property type="entry name" value="DHPR"/>
    <property type="match status" value="1"/>
</dbReference>
<reference evidence="15 17" key="1">
    <citation type="journal article" date="2012" name="Nature">
        <title>Algal genomes reveal evolutionary mosaicism and the fate of nucleomorphs.</title>
        <authorList>
            <consortium name="DOE Joint Genome Institute"/>
            <person name="Curtis B.A."/>
            <person name="Tanifuji G."/>
            <person name="Burki F."/>
            <person name="Gruber A."/>
            <person name="Irimia M."/>
            <person name="Maruyama S."/>
            <person name="Arias M.C."/>
            <person name="Ball S.G."/>
            <person name="Gile G.H."/>
            <person name="Hirakawa Y."/>
            <person name="Hopkins J.F."/>
            <person name="Kuo A."/>
            <person name="Rensing S.A."/>
            <person name="Schmutz J."/>
            <person name="Symeonidi A."/>
            <person name="Elias M."/>
            <person name="Eveleigh R.J."/>
            <person name="Herman E.K."/>
            <person name="Klute M.J."/>
            <person name="Nakayama T."/>
            <person name="Obornik M."/>
            <person name="Reyes-Prieto A."/>
            <person name="Armbrust E.V."/>
            <person name="Aves S.J."/>
            <person name="Beiko R.G."/>
            <person name="Coutinho P."/>
            <person name="Dacks J.B."/>
            <person name="Durnford D.G."/>
            <person name="Fast N.M."/>
            <person name="Green B.R."/>
            <person name="Grisdale C.J."/>
            <person name="Hempel F."/>
            <person name="Henrissat B."/>
            <person name="Hoppner M.P."/>
            <person name="Ishida K."/>
            <person name="Kim E."/>
            <person name="Koreny L."/>
            <person name="Kroth P.G."/>
            <person name="Liu Y."/>
            <person name="Malik S.B."/>
            <person name="Maier U.G."/>
            <person name="McRose D."/>
            <person name="Mock T."/>
            <person name="Neilson J.A."/>
            <person name="Onodera N.T."/>
            <person name="Poole A.M."/>
            <person name="Pritham E.J."/>
            <person name="Richards T.A."/>
            <person name="Rocap G."/>
            <person name="Roy S.W."/>
            <person name="Sarai C."/>
            <person name="Schaack S."/>
            <person name="Shirato S."/>
            <person name="Slamovits C.H."/>
            <person name="Spencer D.F."/>
            <person name="Suzuki S."/>
            <person name="Worden A.Z."/>
            <person name="Zauner S."/>
            <person name="Barry K."/>
            <person name="Bell C."/>
            <person name="Bharti A.K."/>
            <person name="Crow J.A."/>
            <person name="Grimwood J."/>
            <person name="Kramer R."/>
            <person name="Lindquist E."/>
            <person name="Lucas S."/>
            <person name="Salamov A."/>
            <person name="McFadden G.I."/>
            <person name="Lane C.E."/>
            <person name="Keeling P.J."/>
            <person name="Gray M.W."/>
            <person name="Grigoriev I.V."/>
            <person name="Archibald J.M."/>
        </authorList>
    </citation>
    <scope>NUCLEOTIDE SEQUENCE</scope>
    <source>
        <strain evidence="15 17">CCMP2712</strain>
    </source>
</reference>
<comment type="catalytic activity">
    <reaction evidence="11">
        <text>(S)-2,3,4,5-tetrahydrodipicolinate + NADP(+) + H2O = (2S,4S)-4-hydroxy-2,3,4,5-tetrahydrodipicolinate + NADPH + H(+)</text>
        <dbReference type="Rhea" id="RHEA:35331"/>
        <dbReference type="ChEBI" id="CHEBI:15377"/>
        <dbReference type="ChEBI" id="CHEBI:15378"/>
        <dbReference type="ChEBI" id="CHEBI:16845"/>
        <dbReference type="ChEBI" id="CHEBI:57783"/>
        <dbReference type="ChEBI" id="CHEBI:58349"/>
        <dbReference type="ChEBI" id="CHEBI:67139"/>
        <dbReference type="EC" id="1.17.1.8"/>
    </reaction>
</comment>
<keyword evidence="4" id="KW-0521">NADP</keyword>
<keyword evidence="6" id="KW-0560">Oxidoreductase</keyword>
<dbReference type="InterPro" id="IPR000846">
    <property type="entry name" value="DapB_N"/>
</dbReference>
<dbReference type="OrthoDB" id="2390316at2759"/>
<sequence length="264" mass="28674">MPVKVAINGAGGRMGRRLLVLSARDPDVDLVQAIEYSAHPMQGKKIRDFEPDVESDLSLTPELMPGADVVIDFSSPDGTKTLAKRAEELGIALVIGTTAKDFEWRAAVKESSKKVPMIHAQNFSLGVNLVFKVAAQIAKSLGEEFDIEIVEGHHHHKVDAPSGTAMGIADSICTEIGRDVKNDLVYGREGQVGKRKSNEIGVHALRMGSEIGLHTVYYASEHERIELTHRASTRDVFAAGAIRAAKWIKGKSAGYYEMTDVLGL</sequence>
<dbReference type="GO" id="GO:0009089">
    <property type="term" value="P:lysine biosynthetic process via diaminopimelate"/>
    <property type="evidence" value="ECO:0007669"/>
    <property type="project" value="InterPro"/>
</dbReference>
<evidence type="ECO:0000256" key="8">
    <source>
        <dbReference type="ARBA" id="ARBA00023154"/>
    </source>
</evidence>
<evidence type="ECO:0000313" key="15">
    <source>
        <dbReference type="EMBL" id="EKX37565.1"/>
    </source>
</evidence>
<evidence type="ECO:0000313" key="16">
    <source>
        <dbReference type="EnsemblProtists" id="EKX37565"/>
    </source>
</evidence>
<name>L1IP18_GUITC</name>
<dbReference type="PROSITE" id="PS01298">
    <property type="entry name" value="DAPB"/>
    <property type="match status" value="1"/>
</dbReference>
<dbReference type="EnsemblProtists" id="EKX37565">
    <property type="protein sequence ID" value="EKX37565"/>
    <property type="gene ID" value="GUITHDRAFT_165430"/>
</dbReference>
<comment type="similarity">
    <text evidence="1">Belongs to the DapB family.</text>
</comment>
<feature type="domain" description="Dihydrodipicolinate reductase N-terminal" evidence="13">
    <location>
        <begin position="3"/>
        <end position="123"/>
    </location>
</feature>
<keyword evidence="17" id="KW-1185">Reference proteome</keyword>
<evidence type="ECO:0000256" key="12">
    <source>
        <dbReference type="ARBA" id="ARBA00049396"/>
    </source>
</evidence>
<dbReference type="Proteomes" id="UP000011087">
    <property type="component" value="Unassembled WGS sequence"/>
</dbReference>
<evidence type="ECO:0000259" key="13">
    <source>
        <dbReference type="Pfam" id="PF01113"/>
    </source>
</evidence>
<keyword evidence="3" id="KW-0028">Amino-acid biosynthesis</keyword>
<dbReference type="EMBL" id="JH993057">
    <property type="protein sequence ID" value="EKX37565.1"/>
    <property type="molecule type" value="Genomic_DNA"/>
</dbReference>
<dbReference type="PaxDb" id="55529-EKX37565"/>
<dbReference type="SUPFAM" id="SSF55347">
    <property type="entry name" value="Glyceraldehyde-3-phosphate dehydrogenase-like, C-terminal domain"/>
    <property type="match status" value="1"/>
</dbReference>
<dbReference type="InterPro" id="IPR022664">
    <property type="entry name" value="DapB_N_CS"/>
</dbReference>
<keyword evidence="5" id="KW-0220">Diaminopimelate biosynthesis</keyword>
<dbReference type="Gene3D" id="3.30.360.10">
    <property type="entry name" value="Dihydrodipicolinate Reductase, domain 2"/>
    <property type="match status" value="1"/>
</dbReference>
<evidence type="ECO:0000256" key="10">
    <source>
        <dbReference type="ARBA" id="ARBA00038983"/>
    </source>
</evidence>
<dbReference type="GO" id="GO:0008839">
    <property type="term" value="F:4-hydroxy-tetrahydrodipicolinate reductase"/>
    <property type="evidence" value="ECO:0007669"/>
    <property type="project" value="UniProtKB-EC"/>
</dbReference>
<dbReference type="GO" id="GO:0019877">
    <property type="term" value="P:diaminopimelate biosynthetic process"/>
    <property type="evidence" value="ECO:0007669"/>
    <property type="project" value="UniProtKB-KW"/>
</dbReference>
<dbReference type="NCBIfam" id="TIGR00036">
    <property type="entry name" value="dapB"/>
    <property type="match status" value="1"/>
</dbReference>
<dbReference type="HOGENOM" id="CLU_047479_2_1_1"/>
<comment type="pathway">
    <text evidence="9">Amino-acid biosynthesis; L-lysine biosynthesis via DAP pathway; (S)-tetrahydrodipicolinate from L-aspartate: step 4/4.</text>
</comment>
<protein>
    <recommendedName>
        <fullName evidence="10">4-hydroxy-tetrahydrodipicolinate reductase</fullName>
        <ecNumber evidence="10">1.17.1.8</ecNumber>
    </recommendedName>
</protein>
<evidence type="ECO:0000256" key="7">
    <source>
        <dbReference type="ARBA" id="ARBA00023027"/>
    </source>
</evidence>
<dbReference type="OMA" id="HHPNKAD"/>
<evidence type="ECO:0000256" key="3">
    <source>
        <dbReference type="ARBA" id="ARBA00022605"/>
    </source>
</evidence>
<evidence type="ECO:0000256" key="2">
    <source>
        <dbReference type="ARBA" id="ARBA00022490"/>
    </source>
</evidence>
<dbReference type="Pfam" id="PF05173">
    <property type="entry name" value="DapB_C"/>
    <property type="match status" value="1"/>
</dbReference>
<comment type="catalytic activity">
    <reaction evidence="12">
        <text>(S)-2,3,4,5-tetrahydrodipicolinate + NAD(+) + H2O = (2S,4S)-4-hydroxy-2,3,4,5-tetrahydrodipicolinate + NADH + H(+)</text>
        <dbReference type="Rhea" id="RHEA:35323"/>
        <dbReference type="ChEBI" id="CHEBI:15377"/>
        <dbReference type="ChEBI" id="CHEBI:15378"/>
        <dbReference type="ChEBI" id="CHEBI:16845"/>
        <dbReference type="ChEBI" id="CHEBI:57540"/>
        <dbReference type="ChEBI" id="CHEBI:57945"/>
        <dbReference type="ChEBI" id="CHEBI:67139"/>
        <dbReference type="EC" id="1.17.1.8"/>
    </reaction>
</comment>
<dbReference type="Gene3D" id="3.40.50.720">
    <property type="entry name" value="NAD(P)-binding Rossmann-like Domain"/>
    <property type="match status" value="1"/>
</dbReference>
<dbReference type="CDD" id="cd02274">
    <property type="entry name" value="DHDPR_N"/>
    <property type="match status" value="1"/>
</dbReference>
<dbReference type="GeneID" id="17294342"/>
<dbReference type="SUPFAM" id="SSF51735">
    <property type="entry name" value="NAD(P)-binding Rossmann-fold domains"/>
    <property type="match status" value="1"/>
</dbReference>
<dbReference type="InterPro" id="IPR036291">
    <property type="entry name" value="NAD(P)-bd_dom_sf"/>
</dbReference>
<keyword evidence="7" id="KW-0520">NAD</keyword>
<gene>
    <name evidence="15" type="ORF">GUITHDRAFT_165430</name>
</gene>
<dbReference type="InterPro" id="IPR023940">
    <property type="entry name" value="DHDPR_bac"/>
</dbReference>
<reference evidence="17" key="2">
    <citation type="submission" date="2012-11" db="EMBL/GenBank/DDBJ databases">
        <authorList>
            <person name="Kuo A."/>
            <person name="Curtis B.A."/>
            <person name="Tanifuji G."/>
            <person name="Burki F."/>
            <person name="Gruber A."/>
            <person name="Irimia M."/>
            <person name="Maruyama S."/>
            <person name="Arias M.C."/>
            <person name="Ball S.G."/>
            <person name="Gile G.H."/>
            <person name="Hirakawa Y."/>
            <person name="Hopkins J.F."/>
            <person name="Rensing S.A."/>
            <person name="Schmutz J."/>
            <person name="Symeonidi A."/>
            <person name="Elias M."/>
            <person name="Eveleigh R.J."/>
            <person name="Herman E.K."/>
            <person name="Klute M.J."/>
            <person name="Nakayama T."/>
            <person name="Obornik M."/>
            <person name="Reyes-Prieto A."/>
            <person name="Armbrust E.V."/>
            <person name="Aves S.J."/>
            <person name="Beiko R.G."/>
            <person name="Coutinho P."/>
            <person name="Dacks J.B."/>
            <person name="Durnford D.G."/>
            <person name="Fast N.M."/>
            <person name="Green B.R."/>
            <person name="Grisdale C."/>
            <person name="Hempe F."/>
            <person name="Henrissat B."/>
            <person name="Hoppner M.P."/>
            <person name="Ishida K.-I."/>
            <person name="Kim E."/>
            <person name="Koreny L."/>
            <person name="Kroth P.G."/>
            <person name="Liu Y."/>
            <person name="Malik S.-B."/>
            <person name="Maier U.G."/>
            <person name="McRose D."/>
            <person name="Mock T."/>
            <person name="Neilson J.A."/>
            <person name="Onodera N.T."/>
            <person name="Poole A.M."/>
            <person name="Pritham E.J."/>
            <person name="Richards T.A."/>
            <person name="Rocap G."/>
            <person name="Roy S.W."/>
            <person name="Sarai C."/>
            <person name="Schaack S."/>
            <person name="Shirato S."/>
            <person name="Slamovits C.H."/>
            <person name="Spencer D.F."/>
            <person name="Suzuki S."/>
            <person name="Worden A.Z."/>
            <person name="Zauner S."/>
            <person name="Barry K."/>
            <person name="Bell C."/>
            <person name="Bharti A.K."/>
            <person name="Crow J.A."/>
            <person name="Grimwood J."/>
            <person name="Kramer R."/>
            <person name="Lindquist E."/>
            <person name="Lucas S."/>
            <person name="Salamov A."/>
            <person name="McFadden G.I."/>
            <person name="Lane C.E."/>
            <person name="Keeling P.J."/>
            <person name="Gray M.W."/>
            <person name="Grigoriev I.V."/>
            <person name="Archibald J.M."/>
        </authorList>
    </citation>
    <scope>NUCLEOTIDE SEQUENCE</scope>
    <source>
        <strain evidence="17">CCMP2712</strain>
    </source>
</reference>